<dbReference type="AlphaFoldDB" id="A0AA97AGM4"/>
<dbReference type="RefSeq" id="WP_316430315.1">
    <property type="nucleotide sequence ID" value="NZ_CP053586.1"/>
</dbReference>
<reference evidence="1" key="1">
    <citation type="submission" date="2020-05" db="EMBL/GenBank/DDBJ databases">
        <authorList>
            <person name="Zhu T."/>
            <person name="Keshari N."/>
            <person name="Lu X."/>
        </authorList>
    </citation>
    <scope>NUCLEOTIDE SEQUENCE</scope>
    <source>
        <strain evidence="1">NK1-12</strain>
    </source>
</reference>
<dbReference type="Pfam" id="PF14105">
    <property type="entry name" value="DUF4278"/>
    <property type="match status" value="1"/>
</dbReference>
<dbReference type="InterPro" id="IPR025458">
    <property type="entry name" value="DUF4278"/>
</dbReference>
<sequence>MQLTYRGAHYNREPQPVDMVDSPIQGTYRGQAFSFSYPRHIPVPQPVHTLTYRGATYRTTETGQTMPAPRPVARPVTSPVTSLSQASAKRAMASTNPRWQTSKAQFAEYEQTHQMHIRRRLQQRIEAAKARGDYKLLNLLQNEMQQAG</sequence>
<organism evidence="1">
    <name type="scientific">Leptolyngbya sp. NK1-12</name>
    <dbReference type="NCBI Taxonomy" id="2547451"/>
    <lineage>
        <taxon>Bacteria</taxon>
        <taxon>Bacillati</taxon>
        <taxon>Cyanobacteriota</taxon>
        <taxon>Cyanophyceae</taxon>
        <taxon>Leptolyngbyales</taxon>
        <taxon>Leptolyngbyaceae</taxon>
        <taxon>Leptolyngbya group</taxon>
        <taxon>Leptolyngbya</taxon>
    </lineage>
</organism>
<name>A0AA97AGM4_9CYAN</name>
<proteinExistence type="predicted"/>
<gene>
    <name evidence="1" type="ORF">HJG54_17625</name>
</gene>
<evidence type="ECO:0000313" key="1">
    <source>
        <dbReference type="EMBL" id="WNZ24495.1"/>
    </source>
</evidence>
<accession>A0AA97AGM4</accession>
<dbReference type="EMBL" id="CP053586">
    <property type="protein sequence ID" value="WNZ24495.1"/>
    <property type="molecule type" value="Genomic_DNA"/>
</dbReference>
<protein>
    <submittedName>
        <fullName evidence="1">DUF4278 domain-containing protein</fullName>
    </submittedName>
</protein>